<feature type="domain" description="SH2" evidence="5">
    <location>
        <begin position="105"/>
        <end position="196"/>
    </location>
</feature>
<dbReference type="Ensembl" id="ENSACLT00000003213.2">
    <property type="protein sequence ID" value="ENSACLP00000003140.2"/>
    <property type="gene ID" value="ENSACLG00000002169.2"/>
</dbReference>
<dbReference type="Proteomes" id="UP000265100">
    <property type="component" value="Chromosome 23"/>
</dbReference>
<dbReference type="SMART" id="SM00252">
    <property type="entry name" value="SH2"/>
    <property type="match status" value="1"/>
</dbReference>
<dbReference type="Gene3D" id="3.30.505.10">
    <property type="entry name" value="SH2 domain"/>
    <property type="match status" value="1"/>
</dbReference>
<feature type="region of interest" description="Disordered" evidence="4">
    <location>
        <begin position="220"/>
        <end position="310"/>
    </location>
</feature>
<dbReference type="AlphaFoldDB" id="A0A3P8NEB9"/>
<feature type="compositionally biased region" description="Polar residues" evidence="4">
    <location>
        <begin position="338"/>
        <end position="347"/>
    </location>
</feature>
<dbReference type="GO" id="GO:0005737">
    <property type="term" value="C:cytoplasm"/>
    <property type="evidence" value="ECO:0007669"/>
    <property type="project" value="TreeGrafter"/>
</dbReference>
<dbReference type="PANTHER" id="PTHR14388:SF3">
    <property type="entry name" value="HEMATOPOIETIC SH2 DOMAIN-CONTAINING PROTEIN"/>
    <property type="match status" value="1"/>
</dbReference>
<dbReference type="InterPro" id="IPR036860">
    <property type="entry name" value="SH2_dom_sf"/>
</dbReference>
<keyword evidence="8" id="KW-1185">Reference proteome</keyword>
<dbReference type="Bgee" id="ENSACLG00000002169">
    <property type="expression patterns" value="Expressed in anal fin"/>
</dbReference>
<keyword evidence="2 3" id="KW-0727">SH2 domain</keyword>
<proteinExistence type="predicted"/>
<dbReference type="OrthoDB" id="67310at2759"/>
<dbReference type="Pfam" id="PF00017">
    <property type="entry name" value="SH2"/>
    <property type="match status" value="1"/>
</dbReference>
<sequence length="439" mass="49558">MCACVHTATDTIKTCNFSLNGFGPAPAPRQVFSGARAQPCHSISELPDRVFVLSDFSISHNCRLNEPLRRRMEGSQTFQGQRDPYTWFTESQLQSVIRNGVVPEWFHGIISRKTAEELLMAKPPGYFLIRVSESRIGYTLSYRAEDRCRHFMIDALEHGSYIIVGENRYHRFLHDLVDFHRRTPIMPFTQVLTVPCGQASNDKTDYAELLFCSRGPDSRASLPPNNFQVPSINPPGSREDIPPALPHRPNYLGNSPILPPKSQTNRLYPSLEDEFQHNTSPPPALPVPTPRKKYTGDNPPSNQPPEVPSRDCMALKQNQAVRTVSAPENLPTFAGSEQPPTTNNQQVRNQEVKPSVVTNLKNFKKKFQKKRGPLQDNSYEEINTDRGENDEHEYQEITRDLTFCEPPLSSSCTPVKLTDDMLPLEYMPPPPFAPGYGPT</sequence>
<feature type="region of interest" description="Disordered" evidence="4">
    <location>
        <begin position="328"/>
        <end position="347"/>
    </location>
</feature>
<evidence type="ECO:0000256" key="4">
    <source>
        <dbReference type="SAM" id="MobiDB-lite"/>
    </source>
</evidence>
<evidence type="ECO:0000256" key="3">
    <source>
        <dbReference type="PROSITE-ProRule" id="PRU00191"/>
    </source>
</evidence>
<feature type="domain" description="KIND" evidence="6">
    <location>
        <begin position="1"/>
        <end position="45"/>
    </location>
</feature>
<reference evidence="7 8" key="1">
    <citation type="submission" date="2018-05" db="EMBL/GenBank/DDBJ databases">
        <authorList>
            <person name="Datahose"/>
        </authorList>
    </citation>
    <scope>NUCLEOTIDE SEQUENCE</scope>
</reference>
<reference evidence="8" key="2">
    <citation type="submission" date="2023-03" db="EMBL/GenBank/DDBJ databases">
        <authorList>
            <consortium name="Wellcome Sanger Institute Data Sharing"/>
        </authorList>
    </citation>
    <scope>NUCLEOTIDE SEQUENCE [LARGE SCALE GENOMIC DNA]</scope>
</reference>
<feature type="region of interest" description="Disordered" evidence="4">
    <location>
        <begin position="367"/>
        <end position="390"/>
    </location>
</feature>
<evidence type="ECO:0000313" key="7">
    <source>
        <dbReference type="Ensembl" id="ENSACLP00000003140.2"/>
    </source>
</evidence>
<dbReference type="SUPFAM" id="SSF55550">
    <property type="entry name" value="SH2 domain"/>
    <property type="match status" value="1"/>
</dbReference>
<dbReference type="GeneTree" id="ENSGT00940000161678"/>
<keyword evidence="1" id="KW-0677">Repeat</keyword>
<reference evidence="7" key="3">
    <citation type="submission" date="2025-08" db="UniProtKB">
        <authorList>
            <consortium name="Ensembl"/>
        </authorList>
    </citation>
    <scope>IDENTIFICATION</scope>
</reference>
<dbReference type="InterPro" id="IPR011019">
    <property type="entry name" value="KIND_dom"/>
</dbReference>
<accession>A0A3P8NEB9</accession>
<name>A0A3P8NEB9_ASTCA</name>
<dbReference type="PANTHER" id="PTHR14388">
    <property type="entry name" value="T CELL-SPECIFIC ADAPTER PROTEIN TSAD"/>
    <property type="match status" value="1"/>
</dbReference>
<organism evidence="7 8">
    <name type="scientific">Astatotilapia calliptera</name>
    <name type="common">Eastern happy</name>
    <name type="synonym">Chromis callipterus</name>
    <dbReference type="NCBI Taxonomy" id="8154"/>
    <lineage>
        <taxon>Eukaryota</taxon>
        <taxon>Metazoa</taxon>
        <taxon>Chordata</taxon>
        <taxon>Craniata</taxon>
        <taxon>Vertebrata</taxon>
        <taxon>Euteleostomi</taxon>
        <taxon>Actinopterygii</taxon>
        <taxon>Neopterygii</taxon>
        <taxon>Teleostei</taxon>
        <taxon>Neoteleostei</taxon>
        <taxon>Acanthomorphata</taxon>
        <taxon>Ovalentaria</taxon>
        <taxon>Cichlomorphae</taxon>
        <taxon>Cichliformes</taxon>
        <taxon>Cichlidae</taxon>
        <taxon>African cichlids</taxon>
        <taxon>Pseudocrenilabrinae</taxon>
        <taxon>Haplochromini</taxon>
        <taxon>Astatotilapia</taxon>
    </lineage>
</organism>
<gene>
    <name evidence="7" type="primary">HSH2D</name>
</gene>
<evidence type="ECO:0000259" key="6">
    <source>
        <dbReference type="PROSITE" id="PS51377"/>
    </source>
</evidence>
<evidence type="ECO:0000259" key="5">
    <source>
        <dbReference type="PROSITE" id="PS50001"/>
    </source>
</evidence>
<dbReference type="OMA" id="SVPDWFH"/>
<dbReference type="PROSITE" id="PS51377">
    <property type="entry name" value="KIND"/>
    <property type="match status" value="1"/>
</dbReference>
<protein>
    <submittedName>
        <fullName evidence="7">Hematopoietic SH2 domain containing</fullName>
    </submittedName>
</protein>
<evidence type="ECO:0000256" key="2">
    <source>
        <dbReference type="ARBA" id="ARBA00022999"/>
    </source>
</evidence>
<reference evidence="7" key="4">
    <citation type="submission" date="2025-09" db="UniProtKB">
        <authorList>
            <consortium name="Ensembl"/>
        </authorList>
    </citation>
    <scope>IDENTIFICATION</scope>
</reference>
<dbReference type="InterPro" id="IPR000980">
    <property type="entry name" value="SH2"/>
</dbReference>
<feature type="compositionally biased region" description="Pro residues" evidence="4">
    <location>
        <begin position="280"/>
        <end position="289"/>
    </location>
</feature>
<dbReference type="PROSITE" id="PS50001">
    <property type="entry name" value="SH2"/>
    <property type="match status" value="1"/>
</dbReference>
<evidence type="ECO:0000313" key="8">
    <source>
        <dbReference type="Proteomes" id="UP000265100"/>
    </source>
</evidence>
<evidence type="ECO:0000256" key="1">
    <source>
        <dbReference type="ARBA" id="ARBA00022737"/>
    </source>
</evidence>